<evidence type="ECO:0000313" key="2">
    <source>
        <dbReference type="Proteomes" id="UP000265520"/>
    </source>
</evidence>
<dbReference type="AlphaFoldDB" id="A0A392TCY8"/>
<dbReference type="EMBL" id="LXQA010553263">
    <property type="protein sequence ID" value="MCI58878.1"/>
    <property type="molecule type" value="Genomic_DNA"/>
</dbReference>
<keyword evidence="2" id="KW-1185">Reference proteome</keyword>
<protein>
    <submittedName>
        <fullName evidence="1">Uncharacterized protein</fullName>
    </submittedName>
</protein>
<accession>A0A392TCY8</accession>
<dbReference type="Proteomes" id="UP000265520">
    <property type="component" value="Unassembled WGS sequence"/>
</dbReference>
<evidence type="ECO:0000313" key="1">
    <source>
        <dbReference type="EMBL" id="MCI58878.1"/>
    </source>
</evidence>
<organism evidence="1 2">
    <name type="scientific">Trifolium medium</name>
    <dbReference type="NCBI Taxonomy" id="97028"/>
    <lineage>
        <taxon>Eukaryota</taxon>
        <taxon>Viridiplantae</taxon>
        <taxon>Streptophyta</taxon>
        <taxon>Embryophyta</taxon>
        <taxon>Tracheophyta</taxon>
        <taxon>Spermatophyta</taxon>
        <taxon>Magnoliopsida</taxon>
        <taxon>eudicotyledons</taxon>
        <taxon>Gunneridae</taxon>
        <taxon>Pentapetalae</taxon>
        <taxon>rosids</taxon>
        <taxon>fabids</taxon>
        <taxon>Fabales</taxon>
        <taxon>Fabaceae</taxon>
        <taxon>Papilionoideae</taxon>
        <taxon>50 kb inversion clade</taxon>
        <taxon>NPAAA clade</taxon>
        <taxon>Hologalegina</taxon>
        <taxon>IRL clade</taxon>
        <taxon>Trifolieae</taxon>
        <taxon>Trifolium</taxon>
    </lineage>
</organism>
<sequence>MLEHECDDLKSCRSWSCRTLGCFQGFPLCWAEDASEDSLTLPLSEHTGCISRVHDEKASLEGFADEDHFEHLLWFFIVNQGP</sequence>
<comment type="caution">
    <text evidence="1">The sequence shown here is derived from an EMBL/GenBank/DDBJ whole genome shotgun (WGS) entry which is preliminary data.</text>
</comment>
<proteinExistence type="predicted"/>
<name>A0A392TCY8_9FABA</name>
<reference evidence="1 2" key="1">
    <citation type="journal article" date="2018" name="Front. Plant Sci.">
        <title>Red Clover (Trifolium pratense) and Zigzag Clover (T. medium) - A Picture of Genomic Similarities and Differences.</title>
        <authorList>
            <person name="Dluhosova J."/>
            <person name="Istvanek J."/>
            <person name="Nedelnik J."/>
            <person name="Repkova J."/>
        </authorList>
    </citation>
    <scope>NUCLEOTIDE SEQUENCE [LARGE SCALE GENOMIC DNA]</scope>
    <source>
        <strain evidence="2">cv. 10/8</strain>
        <tissue evidence="1">Leaf</tissue>
    </source>
</reference>